<evidence type="ECO:0000313" key="4">
    <source>
        <dbReference type="Proteomes" id="UP001235939"/>
    </source>
</evidence>
<evidence type="ECO:0000259" key="2">
    <source>
        <dbReference type="Pfam" id="PF18701"/>
    </source>
</evidence>
<accession>A0ABY6K4C1</accession>
<name>A0ABY6K4C1_9ARAC</name>
<dbReference type="EMBL" id="CP092864">
    <property type="protein sequence ID" value="UYV63716.1"/>
    <property type="molecule type" value="Genomic_DNA"/>
</dbReference>
<dbReference type="PANTHER" id="PTHR46060:SF1">
    <property type="entry name" value="MARINER MOS1 TRANSPOSASE-LIKE PROTEIN"/>
    <property type="match status" value="1"/>
</dbReference>
<evidence type="ECO:0000313" key="3">
    <source>
        <dbReference type="EMBL" id="UYV63716.1"/>
    </source>
</evidence>
<dbReference type="InterPro" id="IPR008042">
    <property type="entry name" value="Retrotrans_Pao"/>
</dbReference>
<dbReference type="Proteomes" id="UP001235939">
    <property type="component" value="Chromosome 02"/>
</dbReference>
<gene>
    <name evidence="3" type="ORF">LAZ67_2005414</name>
</gene>
<dbReference type="InterPro" id="IPR036397">
    <property type="entry name" value="RNaseH_sf"/>
</dbReference>
<sequence length="659" mass="76242">MNNCVASLETKQEVEEFQRSATEIMEEAKMNLRGWECSFDDTSREEPLTKVLGIVWNIREDILKCEFPENVSLLSRLTKRLVLSVVHRIFDSLGFCAPVLVAPKLLLQRSWDLKIGWDAPLPESMAFKEGREEVADEPRSGRPTTARTDENVDRVLEVLRTDRRLSIQQIADTLHMSTFVEHGIVTEDLKMRKVCAKFVPKVLTQDQKELRVLRCQELLDLIQNEPGFLNSVVTGDESWMFEYDQESKRQSCAWHKKSSPRPKKTRMSKSRIKTMIIVFFDIRGIVHCAQEIETPDRTREDDIKDTVKLYHDNDTSHTAFIITNFLARSNTPVIPHPPYSLDLAPCDFFLFPRLKREMKGKHWETVENIQHHVTTFLRSIPVEEFHGAFQAWQTRLRNDASQVAYGAVAYLWSEVDGICNTTLIWSKARLAPIKRITIPRMELMAMILESRLANSIHNALKRKCKITLWSDSFTALSWTKRDIEWRVFVRNRIKEIQCTTNLNDWRFIPGHLNPADLLSRGCSPCQFVRSRWWEGPGWLKEPKELWPKSEPTRDQQEVCSEEKIRHLKIGDIVLIGLENIKRMFWPKGRIVELISGKDGIARVAHVKTSTGVIVRAIQRLYPLDISSNEGKDQSDKLSLCPKSDILRRGPETLPGNYKS</sequence>
<feature type="region of interest" description="Disordered" evidence="1">
    <location>
        <begin position="128"/>
        <end position="147"/>
    </location>
</feature>
<dbReference type="Pfam" id="PF18701">
    <property type="entry name" value="DUF5641"/>
    <property type="match status" value="1"/>
</dbReference>
<organism evidence="3 4">
    <name type="scientific">Cordylochernes scorpioides</name>
    <dbReference type="NCBI Taxonomy" id="51811"/>
    <lineage>
        <taxon>Eukaryota</taxon>
        <taxon>Metazoa</taxon>
        <taxon>Ecdysozoa</taxon>
        <taxon>Arthropoda</taxon>
        <taxon>Chelicerata</taxon>
        <taxon>Arachnida</taxon>
        <taxon>Pseudoscorpiones</taxon>
        <taxon>Cheliferoidea</taxon>
        <taxon>Chernetidae</taxon>
        <taxon>Cordylochernes</taxon>
    </lineage>
</organism>
<feature type="compositionally biased region" description="Basic and acidic residues" evidence="1">
    <location>
        <begin position="128"/>
        <end position="140"/>
    </location>
</feature>
<dbReference type="InterPro" id="IPR052709">
    <property type="entry name" value="Transposase-MT_Hybrid"/>
</dbReference>
<feature type="domain" description="DUF5641" evidence="2">
    <location>
        <begin position="562"/>
        <end position="623"/>
    </location>
</feature>
<dbReference type="Pfam" id="PF05380">
    <property type="entry name" value="Peptidase_A17"/>
    <property type="match status" value="2"/>
</dbReference>
<dbReference type="InterPro" id="IPR040676">
    <property type="entry name" value="DUF5641"/>
</dbReference>
<keyword evidence="4" id="KW-1185">Reference proteome</keyword>
<dbReference type="Gene3D" id="3.30.420.10">
    <property type="entry name" value="Ribonuclease H-like superfamily/Ribonuclease H"/>
    <property type="match status" value="1"/>
</dbReference>
<protein>
    <recommendedName>
        <fullName evidence="2">DUF5641 domain-containing protein</fullName>
    </recommendedName>
</protein>
<proteinExistence type="predicted"/>
<feature type="region of interest" description="Disordered" evidence="1">
    <location>
        <begin position="628"/>
        <end position="659"/>
    </location>
</feature>
<reference evidence="3 4" key="1">
    <citation type="submission" date="2022-01" db="EMBL/GenBank/DDBJ databases">
        <title>A chromosomal length assembly of Cordylochernes scorpioides.</title>
        <authorList>
            <person name="Zeh D."/>
            <person name="Zeh J."/>
        </authorList>
    </citation>
    <scope>NUCLEOTIDE SEQUENCE [LARGE SCALE GENOMIC DNA]</scope>
    <source>
        <strain evidence="3">IN4F17</strain>
        <tissue evidence="3">Whole Body</tissue>
    </source>
</reference>
<dbReference type="PANTHER" id="PTHR46060">
    <property type="entry name" value="MARINER MOS1 TRANSPOSASE-LIKE PROTEIN"/>
    <property type="match status" value="1"/>
</dbReference>
<feature type="non-terminal residue" evidence="3">
    <location>
        <position position="659"/>
    </location>
</feature>
<evidence type="ECO:0000256" key="1">
    <source>
        <dbReference type="SAM" id="MobiDB-lite"/>
    </source>
</evidence>